<accession>A0A8J2R975</accession>
<protein>
    <submittedName>
        <fullName evidence="1">Uncharacterized protein</fullName>
    </submittedName>
</protein>
<sequence length="55" mass="6109">MADQMSGAAMAMPQDPKAAFKAEWESLLEIVQHHQWALRNVEAELLGTTSHSKTD</sequence>
<gene>
    <name evidence="1" type="ORF">DGAL_LOCUS1378</name>
</gene>
<dbReference type="AlphaFoldDB" id="A0A8J2R975"/>
<evidence type="ECO:0000313" key="1">
    <source>
        <dbReference type="EMBL" id="CAH0099261.1"/>
    </source>
</evidence>
<dbReference type="Proteomes" id="UP000789390">
    <property type="component" value="Unassembled WGS sequence"/>
</dbReference>
<proteinExistence type="predicted"/>
<organism evidence="1 2">
    <name type="scientific">Daphnia galeata</name>
    <dbReference type="NCBI Taxonomy" id="27404"/>
    <lineage>
        <taxon>Eukaryota</taxon>
        <taxon>Metazoa</taxon>
        <taxon>Ecdysozoa</taxon>
        <taxon>Arthropoda</taxon>
        <taxon>Crustacea</taxon>
        <taxon>Branchiopoda</taxon>
        <taxon>Diplostraca</taxon>
        <taxon>Cladocera</taxon>
        <taxon>Anomopoda</taxon>
        <taxon>Daphniidae</taxon>
        <taxon>Daphnia</taxon>
    </lineage>
</organism>
<evidence type="ECO:0000313" key="2">
    <source>
        <dbReference type="Proteomes" id="UP000789390"/>
    </source>
</evidence>
<name>A0A8J2R975_9CRUS</name>
<dbReference type="OrthoDB" id="6745403at2759"/>
<reference evidence="1" key="1">
    <citation type="submission" date="2021-11" db="EMBL/GenBank/DDBJ databases">
        <authorList>
            <person name="Schell T."/>
        </authorList>
    </citation>
    <scope>NUCLEOTIDE SEQUENCE</scope>
    <source>
        <strain evidence="1">M5</strain>
    </source>
</reference>
<comment type="caution">
    <text evidence="1">The sequence shown here is derived from an EMBL/GenBank/DDBJ whole genome shotgun (WGS) entry which is preliminary data.</text>
</comment>
<keyword evidence="2" id="KW-1185">Reference proteome</keyword>
<dbReference type="EMBL" id="CAKKLH010000015">
    <property type="protein sequence ID" value="CAH0099261.1"/>
    <property type="molecule type" value="Genomic_DNA"/>
</dbReference>